<dbReference type="AlphaFoldDB" id="A0A6G4HQY6"/>
<dbReference type="GO" id="GO:0006508">
    <property type="term" value="P:proteolysis"/>
    <property type="evidence" value="ECO:0007669"/>
    <property type="project" value="InterPro"/>
</dbReference>
<sequence length="60" mass="6709">MLNTATTGNRTRGIIPTNSIPCITHAITNGKFLYYVAIHKINEKEIIIADNAKSILKYTF</sequence>
<accession>A0A6G4HQY6</accession>
<protein>
    <submittedName>
        <fullName evidence="1">Uncharacterized protein</fullName>
    </submittedName>
</protein>
<dbReference type="GO" id="GO:0008233">
    <property type="term" value="F:peptidase activity"/>
    <property type="evidence" value="ECO:0007669"/>
    <property type="project" value="InterPro"/>
</dbReference>
<dbReference type="GO" id="GO:0016020">
    <property type="term" value="C:membrane"/>
    <property type="evidence" value="ECO:0007669"/>
    <property type="project" value="InterPro"/>
</dbReference>
<evidence type="ECO:0000313" key="1">
    <source>
        <dbReference type="EMBL" id="NFV15794.1"/>
    </source>
</evidence>
<proteinExistence type="predicted"/>
<dbReference type="Pfam" id="PF03412">
    <property type="entry name" value="Peptidase_C39"/>
    <property type="match status" value="1"/>
</dbReference>
<comment type="caution">
    <text evidence="1">The sequence shown here is derived from an EMBL/GenBank/DDBJ whole genome shotgun (WGS) entry which is preliminary data.</text>
</comment>
<name>A0A6G4HQY6_CLOBO</name>
<organism evidence="1">
    <name type="scientific">Clostridium botulinum</name>
    <dbReference type="NCBI Taxonomy" id="1491"/>
    <lineage>
        <taxon>Bacteria</taxon>
        <taxon>Bacillati</taxon>
        <taxon>Bacillota</taxon>
        <taxon>Clostridia</taxon>
        <taxon>Eubacteriales</taxon>
        <taxon>Clostridiaceae</taxon>
        <taxon>Clostridium</taxon>
    </lineage>
</organism>
<dbReference type="GO" id="GO:0005524">
    <property type="term" value="F:ATP binding"/>
    <property type="evidence" value="ECO:0007669"/>
    <property type="project" value="InterPro"/>
</dbReference>
<dbReference type="RefSeq" id="WP_080443536.1">
    <property type="nucleotide sequence ID" value="NZ_LFOX01000009.1"/>
</dbReference>
<gene>
    <name evidence="1" type="ORF">FDG29_06410</name>
</gene>
<dbReference type="Gene3D" id="3.90.70.10">
    <property type="entry name" value="Cysteine proteinases"/>
    <property type="match status" value="1"/>
</dbReference>
<dbReference type="EMBL" id="SXEU01000002">
    <property type="protein sequence ID" value="NFV15794.1"/>
    <property type="molecule type" value="Genomic_DNA"/>
</dbReference>
<dbReference type="InterPro" id="IPR005074">
    <property type="entry name" value="Peptidase_C39"/>
</dbReference>
<reference evidence="1" key="1">
    <citation type="submission" date="2019-04" db="EMBL/GenBank/DDBJ databases">
        <title>Genome sequencing of Clostridium botulinum Groups I-IV and Clostridium butyricum.</title>
        <authorList>
            <person name="Brunt J."/>
            <person name="Van Vliet A.H.M."/>
            <person name="Stringer S.C."/>
            <person name="Carter A.T."/>
            <person name="Peck M.W."/>
        </authorList>
    </citation>
    <scope>NUCLEOTIDE SEQUENCE</scope>
    <source>
        <strain evidence="1">751/1</strain>
    </source>
</reference>